<dbReference type="SUPFAM" id="SSF46894">
    <property type="entry name" value="C-terminal effector domain of the bipartite response regulators"/>
    <property type="match status" value="1"/>
</dbReference>
<evidence type="ECO:0000313" key="12">
    <source>
        <dbReference type="EMBL" id="RMD01248.1"/>
    </source>
</evidence>
<dbReference type="AlphaFoldDB" id="A0A3M0T2K6"/>
<dbReference type="PROSITE" id="PS51755">
    <property type="entry name" value="OMPR_PHOB"/>
    <property type="match status" value="1"/>
</dbReference>
<proteinExistence type="predicted"/>
<keyword evidence="5 9" id="KW-0238">DNA-binding</keyword>
<dbReference type="SMART" id="SM00862">
    <property type="entry name" value="Trans_reg_C"/>
    <property type="match status" value="1"/>
</dbReference>
<dbReference type="InterPro" id="IPR036388">
    <property type="entry name" value="WH-like_DNA-bd_sf"/>
</dbReference>
<dbReference type="GO" id="GO:0000976">
    <property type="term" value="F:transcription cis-regulatory region binding"/>
    <property type="evidence" value="ECO:0007669"/>
    <property type="project" value="TreeGrafter"/>
</dbReference>
<evidence type="ECO:0000256" key="4">
    <source>
        <dbReference type="ARBA" id="ARBA00023015"/>
    </source>
</evidence>
<dbReference type="PANTHER" id="PTHR48111:SF54">
    <property type="entry name" value="STAGE 0 SPORULATION PROTEIN A HOMOLOG"/>
    <property type="match status" value="1"/>
</dbReference>
<accession>A0A3M0T2K6</accession>
<dbReference type="InterPro" id="IPR001789">
    <property type="entry name" value="Sig_transdc_resp-reg_receiver"/>
</dbReference>
<dbReference type="Gene3D" id="1.10.10.10">
    <property type="entry name" value="Winged helix-like DNA-binding domain superfamily/Winged helix DNA-binding domain"/>
    <property type="match status" value="1"/>
</dbReference>
<comment type="caution">
    <text evidence="12">The sequence shown here is derived from an EMBL/GenBank/DDBJ whole genome shotgun (WGS) entry which is preliminary data.</text>
</comment>
<dbReference type="GO" id="GO:0005829">
    <property type="term" value="C:cytosol"/>
    <property type="evidence" value="ECO:0007669"/>
    <property type="project" value="TreeGrafter"/>
</dbReference>
<comment type="function">
    <text evidence="7">May play the central regulatory role in sporulation. It may be an element of the effector pathway responsible for the activation of sporulation genes in response to nutritional stress. Spo0A may act in concert with spo0H (a sigma factor) to control the expression of some genes that are critical to the sporulation process.</text>
</comment>
<dbReference type="GO" id="GO:0006355">
    <property type="term" value="P:regulation of DNA-templated transcription"/>
    <property type="evidence" value="ECO:0007669"/>
    <property type="project" value="InterPro"/>
</dbReference>
<evidence type="ECO:0000256" key="9">
    <source>
        <dbReference type="PROSITE-ProRule" id="PRU01091"/>
    </source>
</evidence>
<evidence type="ECO:0000256" key="6">
    <source>
        <dbReference type="ARBA" id="ARBA00023163"/>
    </source>
</evidence>
<feature type="DNA-binding region" description="OmpR/PhoB-type" evidence="9">
    <location>
        <begin position="133"/>
        <end position="232"/>
    </location>
</feature>
<dbReference type="Pfam" id="PF00072">
    <property type="entry name" value="Response_reg"/>
    <property type="match status" value="1"/>
</dbReference>
<organism evidence="12 13">
    <name type="scientific">Clostridium autoethanogenum</name>
    <dbReference type="NCBI Taxonomy" id="84023"/>
    <lineage>
        <taxon>Bacteria</taxon>
        <taxon>Bacillati</taxon>
        <taxon>Bacillota</taxon>
        <taxon>Clostridia</taxon>
        <taxon>Eubacteriales</taxon>
        <taxon>Clostridiaceae</taxon>
        <taxon>Clostridium</taxon>
    </lineage>
</organism>
<sequence>MGEVCVKKVLIVEDEASIRGFLKINFKRNKFIVIEASTGERALEKARVENPIVTILDVMLPGMDGFKTCEILRREFPKMGIIMLTARSQDTDKIMGFGFGADDYVIKPFNPQELIARVNALLRRIGLQSDSKNEVLVSGEFKIDEGAMKVYRSEQELELTPKEYMLMKIFIENQGKALNRNELLNLVWGYSYPGDAKIVDVNIRRLREKIEENSSKPKYIETVWGVGYRWRKE</sequence>
<evidence type="ECO:0000259" key="10">
    <source>
        <dbReference type="PROSITE" id="PS50110"/>
    </source>
</evidence>
<dbReference type="InterPro" id="IPR016032">
    <property type="entry name" value="Sig_transdc_resp-reg_C-effctor"/>
</dbReference>
<dbReference type="EMBL" id="RFAQ01000022">
    <property type="protein sequence ID" value="RMD01248.1"/>
    <property type="molecule type" value="Genomic_DNA"/>
</dbReference>
<feature type="domain" description="OmpR/PhoB-type" evidence="11">
    <location>
        <begin position="133"/>
        <end position="232"/>
    </location>
</feature>
<dbReference type="PANTHER" id="PTHR48111">
    <property type="entry name" value="REGULATOR OF RPOS"/>
    <property type="match status" value="1"/>
</dbReference>
<dbReference type="CDD" id="cd17574">
    <property type="entry name" value="REC_OmpR"/>
    <property type="match status" value="1"/>
</dbReference>
<dbReference type="GO" id="GO:0032993">
    <property type="term" value="C:protein-DNA complex"/>
    <property type="evidence" value="ECO:0007669"/>
    <property type="project" value="TreeGrafter"/>
</dbReference>
<dbReference type="InterPro" id="IPR039420">
    <property type="entry name" value="WalR-like"/>
</dbReference>
<protein>
    <recommendedName>
        <fullName evidence="1">Stage 0 sporulation protein A homolog</fullName>
    </recommendedName>
</protein>
<dbReference type="FunFam" id="1.10.10.10:FF:000018">
    <property type="entry name" value="DNA-binding response regulator ResD"/>
    <property type="match status" value="1"/>
</dbReference>
<dbReference type="SUPFAM" id="SSF52172">
    <property type="entry name" value="CheY-like"/>
    <property type="match status" value="1"/>
</dbReference>
<evidence type="ECO:0000256" key="8">
    <source>
        <dbReference type="PROSITE-ProRule" id="PRU00169"/>
    </source>
</evidence>
<dbReference type="Pfam" id="PF00486">
    <property type="entry name" value="Trans_reg_C"/>
    <property type="match status" value="1"/>
</dbReference>
<evidence type="ECO:0000256" key="2">
    <source>
        <dbReference type="ARBA" id="ARBA00022553"/>
    </source>
</evidence>
<evidence type="ECO:0000313" key="13">
    <source>
        <dbReference type="Proteomes" id="UP000277999"/>
    </source>
</evidence>
<dbReference type="GO" id="GO:0000156">
    <property type="term" value="F:phosphorelay response regulator activity"/>
    <property type="evidence" value="ECO:0007669"/>
    <property type="project" value="TreeGrafter"/>
</dbReference>
<reference evidence="12 13" key="1">
    <citation type="submission" date="2018-10" db="EMBL/GenBank/DDBJ databases">
        <title>Genome-centric metagenomics revealed C2 chemical producing, CO utilizing Clostridium with novel acetogenic gene cluster.</title>
        <authorList>
            <person name="Kang H."/>
            <person name="Park B."/>
            <person name="Choi I.G."/>
            <person name="Chang I.S."/>
        </authorList>
    </citation>
    <scope>NUCLEOTIDE SEQUENCE [LARGE SCALE GENOMIC DNA]</scope>
    <source>
        <strain evidence="12 13">H21-9</strain>
    </source>
</reference>
<dbReference type="Gene3D" id="6.10.250.690">
    <property type="match status" value="1"/>
</dbReference>
<evidence type="ECO:0000259" key="11">
    <source>
        <dbReference type="PROSITE" id="PS51755"/>
    </source>
</evidence>
<dbReference type="Proteomes" id="UP000277999">
    <property type="component" value="Unassembled WGS sequence"/>
</dbReference>
<feature type="modified residue" description="4-aspartylphosphate" evidence="8">
    <location>
        <position position="57"/>
    </location>
</feature>
<dbReference type="PROSITE" id="PS50110">
    <property type="entry name" value="RESPONSE_REGULATORY"/>
    <property type="match status" value="1"/>
</dbReference>
<evidence type="ECO:0000256" key="5">
    <source>
        <dbReference type="ARBA" id="ARBA00023125"/>
    </source>
</evidence>
<keyword evidence="3" id="KW-0902">Two-component regulatory system</keyword>
<dbReference type="InterPro" id="IPR011006">
    <property type="entry name" value="CheY-like_superfamily"/>
</dbReference>
<dbReference type="Gene3D" id="3.40.50.2300">
    <property type="match status" value="1"/>
</dbReference>
<keyword evidence="2 8" id="KW-0597">Phosphoprotein</keyword>
<keyword evidence="6" id="KW-0804">Transcription</keyword>
<dbReference type="CDD" id="cd00383">
    <property type="entry name" value="trans_reg_C"/>
    <property type="match status" value="1"/>
</dbReference>
<feature type="domain" description="Response regulatory" evidence="10">
    <location>
        <begin position="8"/>
        <end position="122"/>
    </location>
</feature>
<evidence type="ECO:0000256" key="1">
    <source>
        <dbReference type="ARBA" id="ARBA00018672"/>
    </source>
</evidence>
<dbReference type="SMART" id="SM00448">
    <property type="entry name" value="REC"/>
    <property type="match status" value="1"/>
</dbReference>
<evidence type="ECO:0000256" key="7">
    <source>
        <dbReference type="ARBA" id="ARBA00024867"/>
    </source>
</evidence>
<evidence type="ECO:0000256" key="3">
    <source>
        <dbReference type="ARBA" id="ARBA00023012"/>
    </source>
</evidence>
<name>A0A3M0T2K6_9CLOT</name>
<dbReference type="InterPro" id="IPR001867">
    <property type="entry name" value="OmpR/PhoB-type_DNA-bd"/>
</dbReference>
<gene>
    <name evidence="12" type="ORF">D9O40_08880</name>
</gene>
<keyword evidence="4" id="KW-0805">Transcription regulation</keyword>